<keyword evidence="3" id="KW-0044">Antibiotic</keyword>
<evidence type="ECO:0000256" key="4">
    <source>
        <dbReference type="ARBA" id="ARBA00035122"/>
    </source>
</evidence>
<evidence type="ECO:0000259" key="5">
    <source>
        <dbReference type="PROSITE" id="PS51390"/>
    </source>
</evidence>
<dbReference type="Proteomes" id="UP000694871">
    <property type="component" value="Unplaced"/>
</dbReference>
<dbReference type="SMART" id="SM00217">
    <property type="entry name" value="WAP"/>
    <property type="match status" value="1"/>
</dbReference>
<dbReference type="SUPFAM" id="SSF57256">
    <property type="entry name" value="Elafin-like"/>
    <property type="match status" value="2"/>
</dbReference>
<reference evidence="7" key="1">
    <citation type="submission" date="2025-08" db="UniProtKB">
        <authorList>
            <consortium name="RefSeq"/>
        </authorList>
    </citation>
    <scope>IDENTIFICATION</scope>
</reference>
<dbReference type="PANTHER" id="PTHR19441">
    <property type="entry name" value="WHEY ACDIC PROTEIN WAP"/>
    <property type="match status" value="1"/>
</dbReference>
<dbReference type="PANTHER" id="PTHR19441:SF95">
    <property type="entry name" value="PERLWAPIN ISOFORM X1"/>
    <property type="match status" value="1"/>
</dbReference>
<organism evidence="6 7">
    <name type="scientific">Gekko japonicus</name>
    <name type="common">Schlegel's Japanese gecko</name>
    <dbReference type="NCBI Taxonomy" id="146911"/>
    <lineage>
        <taxon>Eukaryota</taxon>
        <taxon>Metazoa</taxon>
        <taxon>Chordata</taxon>
        <taxon>Craniata</taxon>
        <taxon>Vertebrata</taxon>
        <taxon>Euteleostomi</taxon>
        <taxon>Lepidosauria</taxon>
        <taxon>Squamata</taxon>
        <taxon>Bifurcata</taxon>
        <taxon>Gekkota</taxon>
        <taxon>Gekkonidae</taxon>
        <taxon>Gekkoninae</taxon>
        <taxon>Gekko</taxon>
    </lineage>
</organism>
<evidence type="ECO:0000313" key="7">
    <source>
        <dbReference type="RefSeq" id="XP_015271632.1"/>
    </source>
</evidence>
<comment type="similarity">
    <text evidence="4">Belongs to the venom waprin family.</text>
</comment>
<evidence type="ECO:0000313" key="6">
    <source>
        <dbReference type="Proteomes" id="UP000694871"/>
    </source>
</evidence>
<keyword evidence="1" id="KW-0929">Antimicrobial</keyword>
<proteinExistence type="inferred from homology"/>
<dbReference type="PROSITE" id="PS51390">
    <property type="entry name" value="WAP"/>
    <property type="match status" value="2"/>
</dbReference>
<feature type="domain" description="WAP" evidence="5">
    <location>
        <begin position="31"/>
        <end position="76"/>
    </location>
</feature>
<keyword evidence="2" id="KW-0732">Signal</keyword>
<evidence type="ECO:0000256" key="1">
    <source>
        <dbReference type="ARBA" id="ARBA00022529"/>
    </source>
</evidence>
<dbReference type="GeneID" id="107114606"/>
<evidence type="ECO:0000256" key="2">
    <source>
        <dbReference type="ARBA" id="ARBA00022729"/>
    </source>
</evidence>
<gene>
    <name evidence="7" type="primary">LOC107114606</name>
</gene>
<feature type="domain" description="WAP" evidence="5">
    <location>
        <begin position="1"/>
        <end position="27"/>
    </location>
</feature>
<accession>A0ABM1KD45</accession>
<evidence type="ECO:0000256" key="3">
    <source>
        <dbReference type="ARBA" id="ARBA00023022"/>
    </source>
</evidence>
<dbReference type="InterPro" id="IPR036645">
    <property type="entry name" value="Elafin-like_sf"/>
</dbReference>
<dbReference type="Gene3D" id="4.10.75.10">
    <property type="entry name" value="Elafin-like"/>
    <property type="match status" value="2"/>
</dbReference>
<sequence length="78" mass="8259">MCRSDSGCGAGEKCCFNGCGRSCMKAIRVRPPRLPGRCPRPQGFGHCAEMCGKNGVCPAGEKCCSNGCGHECMKVTRE</sequence>
<protein>
    <submittedName>
        <fullName evidence="7">Waprin-Phi1-like</fullName>
    </submittedName>
</protein>
<dbReference type="Pfam" id="PF00095">
    <property type="entry name" value="WAP"/>
    <property type="match status" value="2"/>
</dbReference>
<dbReference type="InterPro" id="IPR008197">
    <property type="entry name" value="WAP_dom"/>
</dbReference>
<keyword evidence="6" id="KW-1185">Reference proteome</keyword>
<name>A0ABM1KD45_GEKJA</name>
<dbReference type="InterPro" id="IPR050514">
    <property type="entry name" value="WAP_four-disulfide_core"/>
</dbReference>
<dbReference type="RefSeq" id="XP_015271632.1">
    <property type="nucleotide sequence ID" value="XM_015416146.1"/>
</dbReference>